<organism evidence="1 2">
    <name type="scientific">Polaribacter pacificus</name>
    <dbReference type="NCBI Taxonomy" id="1775173"/>
    <lineage>
        <taxon>Bacteria</taxon>
        <taxon>Pseudomonadati</taxon>
        <taxon>Bacteroidota</taxon>
        <taxon>Flavobacteriia</taxon>
        <taxon>Flavobacteriales</taxon>
        <taxon>Flavobacteriaceae</taxon>
    </lineage>
</organism>
<proteinExistence type="predicted"/>
<dbReference type="Gene3D" id="2.40.160.60">
    <property type="entry name" value="Outer membrane protein transport protein (OMPP1/FadL/TodX)"/>
    <property type="match status" value="1"/>
</dbReference>
<reference evidence="1" key="1">
    <citation type="journal article" date="2014" name="Int. J. Syst. Evol. Microbiol.">
        <title>Complete genome sequence of Corynebacterium casei LMG S-19264T (=DSM 44701T), isolated from a smear-ripened cheese.</title>
        <authorList>
            <consortium name="US DOE Joint Genome Institute (JGI-PGF)"/>
            <person name="Walter F."/>
            <person name="Albersmeier A."/>
            <person name="Kalinowski J."/>
            <person name="Ruckert C."/>
        </authorList>
    </citation>
    <scope>NUCLEOTIDE SEQUENCE</scope>
    <source>
        <strain evidence="1">CGMCC 1.15763</strain>
    </source>
</reference>
<evidence type="ECO:0000313" key="2">
    <source>
        <dbReference type="Proteomes" id="UP000633278"/>
    </source>
</evidence>
<reference evidence="1" key="2">
    <citation type="submission" date="2020-09" db="EMBL/GenBank/DDBJ databases">
        <authorList>
            <person name="Sun Q."/>
            <person name="Zhou Y."/>
        </authorList>
    </citation>
    <scope>NUCLEOTIDE SEQUENCE</scope>
    <source>
        <strain evidence="1">CGMCC 1.15763</strain>
    </source>
</reference>
<comment type="caution">
    <text evidence="1">The sequence shown here is derived from an EMBL/GenBank/DDBJ whole genome shotgun (WGS) entry which is preliminary data.</text>
</comment>
<protein>
    <submittedName>
        <fullName evidence="1">Transporter</fullName>
    </submittedName>
</protein>
<gene>
    <name evidence="1" type="ORF">GCM10011416_04010</name>
</gene>
<name>A0A917HU58_9FLAO</name>
<keyword evidence="2" id="KW-1185">Reference proteome</keyword>
<dbReference type="Proteomes" id="UP000633278">
    <property type="component" value="Unassembled WGS sequence"/>
</dbReference>
<dbReference type="RefSeq" id="WP_188597597.1">
    <property type="nucleotide sequence ID" value="NZ_BMJW01000001.1"/>
</dbReference>
<dbReference type="AlphaFoldDB" id="A0A917HU58"/>
<sequence>MIKKGTLFVCLCGFIFTGFSQALGYQDLALLFSKDQISGSARFNAMSGAFGALGGDISAISVNPAGAAVFNNSLTTFGLNTRNSNILSNYYNNTYNSKDNYFNFSQAGVVFVFDNYNSSDWDKVAFSFNYRIKNDFKDTFLAGGNSGYATFTEFPLDNNNPRTQYNIADGQEFINKYNGELTEYNFALSGQYNKNLYLGLSFNSFDLKFSQKSTLSEFNSAANNSTLDARFYQENISAGTGFSIGAGFIYKLGQNLRIGGAYHTPTWFTSIAETTNIVNNDGYLGDTQMTSSESNSVYDNTSGNYFPSQFFEYKLKTPGKMTASLAYVFGSNGLISMDYSYKNYETMKLSNDNFTTENQYFSNELRNTYSLNLGTEWRFQALSLRGGYHYEQSPDKNAIESDNLKGFSLGAGYKFNNAAFDLSYQKNTQTSLYNFYPQYNQVNAAELNIDQKIITATLTIYL</sequence>
<accession>A0A917HU58</accession>
<evidence type="ECO:0000313" key="1">
    <source>
        <dbReference type="EMBL" id="GGG90728.1"/>
    </source>
</evidence>
<dbReference type="EMBL" id="BMJW01000001">
    <property type="protein sequence ID" value="GGG90728.1"/>
    <property type="molecule type" value="Genomic_DNA"/>
</dbReference>
<dbReference type="SUPFAM" id="SSF56935">
    <property type="entry name" value="Porins"/>
    <property type="match status" value="1"/>
</dbReference>